<dbReference type="Proteomes" id="UP000186817">
    <property type="component" value="Unassembled WGS sequence"/>
</dbReference>
<feature type="region of interest" description="Disordered" evidence="1">
    <location>
        <begin position="281"/>
        <end position="333"/>
    </location>
</feature>
<name>A0A1Q9C5F5_SYMMI</name>
<dbReference type="EMBL" id="LSRX01001655">
    <property type="protein sequence ID" value="OLP78152.1"/>
    <property type="molecule type" value="Genomic_DNA"/>
</dbReference>
<evidence type="ECO:0000313" key="2">
    <source>
        <dbReference type="EMBL" id="OLP78152.1"/>
    </source>
</evidence>
<reference evidence="2 3" key="1">
    <citation type="submission" date="2016-02" db="EMBL/GenBank/DDBJ databases">
        <title>Genome analysis of coral dinoflagellate symbionts highlights evolutionary adaptations to a symbiotic lifestyle.</title>
        <authorList>
            <person name="Aranda M."/>
            <person name="Li Y."/>
            <person name="Liew Y.J."/>
            <person name="Baumgarten S."/>
            <person name="Simakov O."/>
            <person name="Wilson M."/>
            <person name="Piel J."/>
            <person name="Ashoor H."/>
            <person name="Bougouffa S."/>
            <person name="Bajic V.B."/>
            <person name="Ryu T."/>
            <person name="Ravasi T."/>
            <person name="Bayer T."/>
            <person name="Micklem G."/>
            <person name="Kim H."/>
            <person name="Bhak J."/>
            <person name="Lajeunesse T.C."/>
            <person name="Voolstra C.R."/>
        </authorList>
    </citation>
    <scope>NUCLEOTIDE SEQUENCE [LARGE SCALE GENOMIC DNA]</scope>
    <source>
        <strain evidence="2 3">CCMP2467</strain>
    </source>
</reference>
<dbReference type="OrthoDB" id="10354334at2759"/>
<protein>
    <submittedName>
        <fullName evidence="2">Uncharacterized protein</fullName>
    </submittedName>
</protein>
<feature type="compositionally biased region" description="Basic and acidic residues" evidence="1">
    <location>
        <begin position="307"/>
        <end position="319"/>
    </location>
</feature>
<evidence type="ECO:0000313" key="3">
    <source>
        <dbReference type="Proteomes" id="UP000186817"/>
    </source>
</evidence>
<gene>
    <name evidence="2" type="ORF">AK812_SmicGene41707</name>
</gene>
<keyword evidence="3" id="KW-1185">Reference proteome</keyword>
<accession>A0A1Q9C5F5</accession>
<feature type="region of interest" description="Disordered" evidence="1">
    <location>
        <begin position="100"/>
        <end position="185"/>
    </location>
</feature>
<comment type="caution">
    <text evidence="2">The sequence shown here is derived from an EMBL/GenBank/DDBJ whole genome shotgun (WGS) entry which is preliminary data.</text>
</comment>
<evidence type="ECO:0000256" key="1">
    <source>
        <dbReference type="SAM" id="MobiDB-lite"/>
    </source>
</evidence>
<organism evidence="2 3">
    <name type="scientific">Symbiodinium microadriaticum</name>
    <name type="common">Dinoflagellate</name>
    <name type="synonym">Zooxanthella microadriatica</name>
    <dbReference type="NCBI Taxonomy" id="2951"/>
    <lineage>
        <taxon>Eukaryota</taxon>
        <taxon>Sar</taxon>
        <taxon>Alveolata</taxon>
        <taxon>Dinophyceae</taxon>
        <taxon>Suessiales</taxon>
        <taxon>Symbiodiniaceae</taxon>
        <taxon>Symbiodinium</taxon>
    </lineage>
</organism>
<dbReference type="AlphaFoldDB" id="A0A1Q9C5F5"/>
<proteinExistence type="predicted"/>
<feature type="compositionally biased region" description="Basic residues" evidence="1">
    <location>
        <begin position="290"/>
        <end position="306"/>
    </location>
</feature>
<sequence>MDSKAQIMRKSLDGQLQCTSSVSKMKDAPASRGLLLTRVFVDGYTWQGKPHPLAAQHTNCCFTCQYHIQLVLCPRLEVSSPGARLSAELVACYRWLPEASSEPEEDPVGEPGPVIPSAVAKTGVPPPPPPPMHHGGDGSTMEAAPAKASPIPATVGPRPRPHLAPMRSGPPAPSPATPAGDFLSSPGASDGVHIFVPGPRAPALSTSSFSWRRIMSGASDSSGAFDSSDIEREHLSTLDEQGRRLYLAAREDRLRRAEMGEVFGPPPPVPVGGTSTAASATVLSASPVTARRRSRTPPRVTRRSRRGGTEAELSSHRPTTEASAAGSEGMPPVPSCTYHVEIPITNSGAESGTNVLPWEQGMPTDAELEHAAELAEIFHGWKEAVQPGAPATVATREEPSRSRSPRRATMADVAPGAVPGSLAATLPVPDALPVSDAGESRIGNATGTFILEPAQDATGVVNIVLTLRLLASS</sequence>